<dbReference type="EMBL" id="QEOB01000002">
    <property type="protein sequence ID" value="PVX86428.1"/>
    <property type="molecule type" value="Genomic_DNA"/>
</dbReference>
<comment type="caution">
    <text evidence="1">The sequence shown here is derived from an EMBL/GenBank/DDBJ whole genome shotgun (WGS) entry which is preliminary data.</text>
</comment>
<keyword evidence="2" id="KW-1185">Reference proteome</keyword>
<name>A0ABX5KW42_9BURK</name>
<evidence type="ECO:0000313" key="1">
    <source>
        <dbReference type="EMBL" id="PVX86428.1"/>
    </source>
</evidence>
<organism evidence="1 2">
    <name type="scientific">Paraburkholderia unamae</name>
    <dbReference type="NCBI Taxonomy" id="219649"/>
    <lineage>
        <taxon>Bacteria</taxon>
        <taxon>Pseudomonadati</taxon>
        <taxon>Pseudomonadota</taxon>
        <taxon>Betaproteobacteria</taxon>
        <taxon>Burkholderiales</taxon>
        <taxon>Burkholderiaceae</taxon>
        <taxon>Paraburkholderia</taxon>
    </lineage>
</organism>
<reference evidence="1 2" key="1">
    <citation type="submission" date="2018-05" db="EMBL/GenBank/DDBJ databases">
        <title>Genomic Encyclopedia of Type Strains, Phase IV (KMG-V): Genome sequencing to study the core and pangenomes of soil and plant-associated prokaryotes.</title>
        <authorList>
            <person name="Whitman W."/>
        </authorList>
    </citation>
    <scope>NUCLEOTIDE SEQUENCE [LARGE SCALE GENOMIC DNA]</scope>
    <source>
        <strain evidence="1 2">SCZa-39</strain>
    </source>
</reference>
<dbReference type="RefSeq" id="WP_116609843.1">
    <property type="nucleotide sequence ID" value="NZ_QEOB01000002.1"/>
</dbReference>
<protein>
    <submittedName>
        <fullName evidence="1">Uncharacterized protein</fullName>
    </submittedName>
</protein>
<gene>
    <name evidence="1" type="ORF">C7402_102264</name>
</gene>
<sequence length="617" mass="66949">MSLTSEQRKAIMPTAAEVIELFDRAVNELPASLATEVWQLTPLQAAWVVGMLLQKHADAAAAPAAAAPELVVSAGDLDFTPDEQHSICDMANIGKALLERISSMYPDYVWNESPTEIVSDLINERDDERANYDRIRHGLARWAAQRWSDEVRNRPLINVHRRALDDTWRQVIRYCGADDVAMLGPTHGDLVAVASTPIVAPAAAQERPDSMPPFSEVVEHAQDDARPPALGAAAVERLQSTPLANVARAASTPSNTGELIRQINGGGAEPIASPLWAAYDALRAIIHALDAGQDAALILDENSPLVDAARSALAARAAAASPLHFELRFPATLRKMWSGREVQSWLDELPPLYEVPTHAQDGNNGNTSPIEGAAPAELLQSTPTAAQPDECADQVRLDSLPHFSEATVQTTDDAIPSADAAATVERLQSTPLTAQLDERTAIPVEVIEALSHAVGAWRGAACGTRDDEEGEGRSVDYCRRAKVIEDWLYARASASQASIAQLSTQTVDKPMQSDAERDVLAERARQVSEEGWTPTHDDQNDLGQLASAAACYALTHRWTRIDAPPPHWPGDWARAWWKPTTARRDLVKAGALIIAEVERIDRAETDESRATVQDGPR</sequence>
<accession>A0ABX5KW42</accession>
<proteinExistence type="predicted"/>
<dbReference type="Proteomes" id="UP000245712">
    <property type="component" value="Unassembled WGS sequence"/>
</dbReference>
<evidence type="ECO:0000313" key="2">
    <source>
        <dbReference type="Proteomes" id="UP000245712"/>
    </source>
</evidence>